<gene>
    <name evidence="2" type="ORF">SAMN06265348_103345</name>
</gene>
<dbReference type="InterPro" id="IPR055259">
    <property type="entry name" value="YkvP/CgeB_Glyco_trans-like"/>
</dbReference>
<sequence>MAMRSENSKPRLKLLKSADQDFFLDCIDEFYATIAKDTRYEVIQEVSSSGRLKPWILRKLQDFKLLYKLDIRLGDHGAINFASMISGDFRIIVPAAFFSRRNYIYMYDVWPRFHRWIFPLLDVFNITYVFFSSKQVFEDYQRKYPQSRCKAMWLPEALDSNEYTFLPPAERSIDVLEFGRIYDDYHHRIVNELSLHKKNHLYRSAGMPVLFEGKAAFTEALSKSRVVICTPSNITHPERAEYISTMTLRYLQAMASKCLIIGVLPSDMEEAFGYNPIVEIDMPNAGAQIIHVLDNFDTYQSLIEKNYAEVKARHQWQNRWEIIESKIEEKI</sequence>
<dbReference type="GO" id="GO:0016740">
    <property type="term" value="F:transferase activity"/>
    <property type="evidence" value="ECO:0007669"/>
    <property type="project" value="UniProtKB-KW"/>
</dbReference>
<proteinExistence type="predicted"/>
<evidence type="ECO:0000259" key="1">
    <source>
        <dbReference type="Pfam" id="PF13524"/>
    </source>
</evidence>
<organism evidence="2 3">
    <name type="scientific">Pedobacter westerhofensis</name>
    <dbReference type="NCBI Taxonomy" id="425512"/>
    <lineage>
        <taxon>Bacteria</taxon>
        <taxon>Pseudomonadati</taxon>
        <taxon>Bacteroidota</taxon>
        <taxon>Sphingobacteriia</taxon>
        <taxon>Sphingobacteriales</taxon>
        <taxon>Sphingobacteriaceae</taxon>
        <taxon>Pedobacter</taxon>
    </lineage>
</organism>
<reference evidence="2 3" key="1">
    <citation type="submission" date="2017-05" db="EMBL/GenBank/DDBJ databases">
        <authorList>
            <person name="Varghese N."/>
            <person name="Submissions S."/>
        </authorList>
    </citation>
    <scope>NUCLEOTIDE SEQUENCE [LARGE SCALE GENOMIC DNA]</scope>
    <source>
        <strain evidence="2 3">DSM 19036</strain>
    </source>
</reference>
<evidence type="ECO:0000313" key="3">
    <source>
        <dbReference type="Proteomes" id="UP000320300"/>
    </source>
</evidence>
<keyword evidence="2" id="KW-0808">Transferase</keyword>
<keyword evidence="3" id="KW-1185">Reference proteome</keyword>
<dbReference type="Proteomes" id="UP000320300">
    <property type="component" value="Unassembled WGS sequence"/>
</dbReference>
<dbReference type="AlphaFoldDB" id="A0A521C9G5"/>
<dbReference type="Pfam" id="PF13524">
    <property type="entry name" value="Glyco_trans_1_2"/>
    <property type="match status" value="1"/>
</dbReference>
<dbReference type="EMBL" id="FXTN01000003">
    <property type="protein sequence ID" value="SMO56046.1"/>
    <property type="molecule type" value="Genomic_DNA"/>
</dbReference>
<name>A0A521C9G5_9SPHI</name>
<accession>A0A521C9G5</accession>
<evidence type="ECO:0000313" key="2">
    <source>
        <dbReference type="EMBL" id="SMO56046.1"/>
    </source>
</evidence>
<protein>
    <submittedName>
        <fullName evidence="2">Glycosyl transferases group 1</fullName>
    </submittedName>
</protein>
<feature type="domain" description="Spore protein YkvP/CgeB glycosyl transferase-like" evidence="1">
    <location>
        <begin position="216"/>
        <end position="323"/>
    </location>
</feature>